<dbReference type="EMBL" id="SNXZ01000008">
    <property type="protein sequence ID" value="TDP92190.1"/>
    <property type="molecule type" value="Genomic_DNA"/>
</dbReference>
<dbReference type="NCBIfam" id="TIGR00350">
    <property type="entry name" value="lytR_cpsA_psr"/>
    <property type="match status" value="1"/>
</dbReference>
<dbReference type="Pfam" id="PF03816">
    <property type="entry name" value="LytR_cpsA_psr"/>
    <property type="match status" value="1"/>
</dbReference>
<comment type="caution">
    <text evidence="5">The sequence shown here is derived from an EMBL/GenBank/DDBJ whole genome shotgun (WGS) entry which is preliminary data.</text>
</comment>
<dbReference type="AlphaFoldDB" id="A0A4R6RYJ5"/>
<evidence type="ECO:0000313" key="5">
    <source>
        <dbReference type="EMBL" id="TDP92190.1"/>
    </source>
</evidence>
<dbReference type="InterPro" id="IPR050922">
    <property type="entry name" value="LytR/CpsA/Psr_CW_biosynth"/>
</dbReference>
<keyword evidence="6" id="KW-1185">Reference proteome</keyword>
<dbReference type="OrthoDB" id="9782542at2"/>
<dbReference type="Proteomes" id="UP000295444">
    <property type="component" value="Unassembled WGS sequence"/>
</dbReference>
<evidence type="ECO:0000259" key="4">
    <source>
        <dbReference type="Pfam" id="PF03816"/>
    </source>
</evidence>
<organism evidence="5 6">
    <name type="scientific">Labedaea rhizosphaerae</name>
    <dbReference type="NCBI Taxonomy" id="598644"/>
    <lineage>
        <taxon>Bacteria</taxon>
        <taxon>Bacillati</taxon>
        <taxon>Actinomycetota</taxon>
        <taxon>Actinomycetes</taxon>
        <taxon>Pseudonocardiales</taxon>
        <taxon>Pseudonocardiaceae</taxon>
        <taxon>Labedaea</taxon>
    </lineage>
</organism>
<dbReference type="PANTHER" id="PTHR33392:SF6">
    <property type="entry name" value="POLYISOPRENYL-TEICHOIC ACID--PEPTIDOGLYCAN TEICHOIC ACID TRANSFERASE TAGU"/>
    <property type="match status" value="1"/>
</dbReference>
<dbReference type="PANTHER" id="PTHR33392">
    <property type="entry name" value="POLYISOPRENYL-TEICHOIC ACID--PEPTIDOGLYCAN TEICHOIC ACID TRANSFERASE TAGU"/>
    <property type="match status" value="1"/>
</dbReference>
<feature type="chain" id="PRO_5039494824" evidence="3">
    <location>
        <begin position="22"/>
        <end position="325"/>
    </location>
</feature>
<dbReference type="PROSITE" id="PS51257">
    <property type="entry name" value="PROKAR_LIPOPROTEIN"/>
    <property type="match status" value="1"/>
</dbReference>
<accession>A0A4R6RYJ5</accession>
<reference evidence="5 6" key="1">
    <citation type="submission" date="2019-03" db="EMBL/GenBank/DDBJ databases">
        <title>Genomic Encyclopedia of Type Strains, Phase IV (KMG-IV): sequencing the most valuable type-strain genomes for metagenomic binning, comparative biology and taxonomic classification.</title>
        <authorList>
            <person name="Goeker M."/>
        </authorList>
    </citation>
    <scope>NUCLEOTIDE SEQUENCE [LARGE SCALE GENOMIC DNA]</scope>
    <source>
        <strain evidence="5 6">DSM 45361</strain>
    </source>
</reference>
<keyword evidence="3" id="KW-0732">Signal</keyword>
<name>A0A4R6RYJ5_LABRH</name>
<evidence type="ECO:0000256" key="3">
    <source>
        <dbReference type="SAM" id="SignalP"/>
    </source>
</evidence>
<dbReference type="RefSeq" id="WP_133853722.1">
    <property type="nucleotide sequence ID" value="NZ_SNXZ01000008.1"/>
</dbReference>
<dbReference type="InterPro" id="IPR004474">
    <property type="entry name" value="LytR_CpsA_psr"/>
</dbReference>
<feature type="region of interest" description="Disordered" evidence="2">
    <location>
        <begin position="305"/>
        <end position="325"/>
    </location>
</feature>
<evidence type="ECO:0000313" key="6">
    <source>
        <dbReference type="Proteomes" id="UP000295444"/>
    </source>
</evidence>
<proteinExistence type="inferred from homology"/>
<protein>
    <submittedName>
        <fullName evidence="5">LytR family transcriptional attenuator</fullName>
    </submittedName>
</protein>
<sequence>MRGLKLVVAAGLAAVTVACGAQNTPGAAPAAGPDAGVAPAADVNILVVGMDTRPGIEGSRPDTIAVVHVPKSGDSAAVVSLPRDLEVNADGFGRTRLNAVYPLALAAEKRKAPNLPQLQQVQKAQEDFVAVVQKVTGVRIDHYAQADMQGFVAMTKLVGGVSVCLNAAQHDPMSGANFPAGAQKVQGDTALAFVRQRHNLPNGDLDRIRRQQVFLAGLIDTVASSGTLSSPVKVRALLGAVRKYVVLDQRWDLISFANQVRDLTSYDVRIGTVPITGTTALGWLTADPAKVKSFIHGYFAPKPAGHGDSRTKPRTPGSIAPVCVN</sequence>
<evidence type="ECO:0000256" key="1">
    <source>
        <dbReference type="ARBA" id="ARBA00006068"/>
    </source>
</evidence>
<comment type="similarity">
    <text evidence="1">Belongs to the LytR/CpsA/Psr (LCP) family.</text>
</comment>
<dbReference type="Gene3D" id="3.40.630.190">
    <property type="entry name" value="LCP protein"/>
    <property type="match status" value="1"/>
</dbReference>
<feature type="signal peptide" evidence="3">
    <location>
        <begin position="1"/>
        <end position="21"/>
    </location>
</feature>
<gene>
    <name evidence="5" type="ORF">EV186_108403</name>
</gene>
<evidence type="ECO:0000256" key="2">
    <source>
        <dbReference type="SAM" id="MobiDB-lite"/>
    </source>
</evidence>
<feature type="domain" description="Cell envelope-related transcriptional attenuator" evidence="4">
    <location>
        <begin position="60"/>
        <end position="223"/>
    </location>
</feature>